<keyword evidence="3" id="KW-0862">Zinc</keyword>
<dbReference type="Gene3D" id="2.20.25.240">
    <property type="match status" value="1"/>
</dbReference>
<evidence type="ECO:0000313" key="6">
    <source>
        <dbReference type="Proteomes" id="UP000037510"/>
    </source>
</evidence>
<evidence type="ECO:0000256" key="2">
    <source>
        <dbReference type="ARBA" id="ARBA00022771"/>
    </source>
</evidence>
<comment type="caution">
    <text evidence="5">The sequence shown here is derived from an EMBL/GenBank/DDBJ whole genome shotgun (WGS) entry which is preliminary data.</text>
</comment>
<dbReference type="GO" id="GO:0008270">
    <property type="term" value="F:zinc ion binding"/>
    <property type="evidence" value="ECO:0007669"/>
    <property type="project" value="UniProtKB-KW"/>
</dbReference>
<gene>
    <name evidence="5" type="ORF">OBRU01_08838</name>
</gene>
<dbReference type="Proteomes" id="UP000037510">
    <property type="component" value="Unassembled WGS sequence"/>
</dbReference>
<keyword evidence="1" id="KW-0479">Metal-binding</keyword>
<feature type="domain" description="FLYWCH-type" evidence="4">
    <location>
        <begin position="17"/>
        <end position="70"/>
    </location>
</feature>
<evidence type="ECO:0000313" key="5">
    <source>
        <dbReference type="EMBL" id="KOB74542.1"/>
    </source>
</evidence>
<sequence>MPIVRDLDNGVLIPSKSRKKLILLLDGYTYYQNNFSCNWYCGSKRSKLCPARVKRLQSGEVVRINVDHNHEPPSFYQRDGIFVRL</sequence>
<organism evidence="5 6">
    <name type="scientific">Operophtera brumata</name>
    <name type="common">Winter moth</name>
    <name type="synonym">Phalaena brumata</name>
    <dbReference type="NCBI Taxonomy" id="104452"/>
    <lineage>
        <taxon>Eukaryota</taxon>
        <taxon>Metazoa</taxon>
        <taxon>Ecdysozoa</taxon>
        <taxon>Arthropoda</taxon>
        <taxon>Hexapoda</taxon>
        <taxon>Insecta</taxon>
        <taxon>Pterygota</taxon>
        <taxon>Neoptera</taxon>
        <taxon>Endopterygota</taxon>
        <taxon>Lepidoptera</taxon>
        <taxon>Glossata</taxon>
        <taxon>Ditrysia</taxon>
        <taxon>Geometroidea</taxon>
        <taxon>Geometridae</taxon>
        <taxon>Larentiinae</taxon>
        <taxon>Operophtera</taxon>
    </lineage>
</organism>
<keyword evidence="6" id="KW-1185">Reference proteome</keyword>
<name>A0A0L7LGG4_OPEBR</name>
<evidence type="ECO:0000259" key="4">
    <source>
        <dbReference type="Pfam" id="PF04500"/>
    </source>
</evidence>
<protein>
    <submittedName>
        <fullName evidence="5">Modifier of mdg4</fullName>
    </submittedName>
</protein>
<dbReference type="Pfam" id="PF04500">
    <property type="entry name" value="FLYWCH"/>
    <property type="match status" value="1"/>
</dbReference>
<evidence type="ECO:0000256" key="3">
    <source>
        <dbReference type="ARBA" id="ARBA00022833"/>
    </source>
</evidence>
<dbReference type="InterPro" id="IPR007588">
    <property type="entry name" value="Znf_FLYWCH"/>
</dbReference>
<dbReference type="AlphaFoldDB" id="A0A0L7LGG4"/>
<proteinExistence type="predicted"/>
<evidence type="ECO:0000256" key="1">
    <source>
        <dbReference type="ARBA" id="ARBA00022723"/>
    </source>
</evidence>
<reference evidence="5 6" key="1">
    <citation type="journal article" date="2015" name="Genome Biol. Evol.">
        <title>The genome of winter moth (Operophtera brumata) provides a genomic perspective on sexual dimorphism and phenology.</title>
        <authorList>
            <person name="Derks M.F."/>
            <person name="Smit S."/>
            <person name="Salis L."/>
            <person name="Schijlen E."/>
            <person name="Bossers A."/>
            <person name="Mateman C."/>
            <person name="Pijl A.S."/>
            <person name="de Ridder D."/>
            <person name="Groenen M.A."/>
            <person name="Visser M.E."/>
            <person name="Megens H.J."/>
        </authorList>
    </citation>
    <scope>NUCLEOTIDE SEQUENCE [LARGE SCALE GENOMIC DNA]</scope>
    <source>
        <strain evidence="5">WM2013NL</strain>
        <tissue evidence="5">Head and thorax</tissue>
    </source>
</reference>
<accession>A0A0L7LGG4</accession>
<dbReference type="EMBL" id="JTDY01001207">
    <property type="protein sequence ID" value="KOB74542.1"/>
    <property type="molecule type" value="Genomic_DNA"/>
</dbReference>
<keyword evidence="2" id="KW-0863">Zinc-finger</keyword>